<organism evidence="2 3">
    <name type="scientific">Trichophyton rubrum (strain ATCC MYA-4607 / CBS 118892)</name>
    <name type="common">Athlete's foot fungus</name>
    <dbReference type="NCBI Taxonomy" id="559305"/>
    <lineage>
        <taxon>Eukaryota</taxon>
        <taxon>Fungi</taxon>
        <taxon>Dikarya</taxon>
        <taxon>Ascomycota</taxon>
        <taxon>Pezizomycotina</taxon>
        <taxon>Eurotiomycetes</taxon>
        <taxon>Eurotiomycetidae</taxon>
        <taxon>Onygenales</taxon>
        <taxon>Arthrodermataceae</taxon>
        <taxon>Trichophyton</taxon>
    </lineage>
</organism>
<evidence type="ECO:0000313" key="2">
    <source>
        <dbReference type="EMBL" id="EGD86003.2"/>
    </source>
</evidence>
<sequence length="292" mass="33393">MDVDEDDIDTCQIGKYEQGYFMPRFSDSMELQGPSPSSPYDPTQFMNGKDPETTVVELANLLKKTVDERNASRRCLLQTLKTITDLKSHIEEHRFIIMESQAALAECTRKNSSYLSFLMAVEPRWIQDTWVSFPANEPLLGVSEYKWARGESQHALNELCLLRKRLDPVGADWIQTFLLEGAILLSSGQYTEARFSISDVILPHPTLEEQNPDVIRDLRDIAHFLLGKIFMAEGKWSEARGEFSEVIHVLEYSTRAIQLKTISRQKSNHKRKPRSLSASAPRDEESTRLVID</sequence>
<protein>
    <submittedName>
        <fullName evidence="2">Uncharacterized protein</fullName>
    </submittedName>
</protein>
<name>F2SGE7_TRIRC</name>
<feature type="compositionally biased region" description="Basic and acidic residues" evidence="1">
    <location>
        <begin position="281"/>
        <end position="292"/>
    </location>
</feature>
<evidence type="ECO:0000313" key="3">
    <source>
        <dbReference type="Proteomes" id="UP000008864"/>
    </source>
</evidence>
<dbReference type="eggNOG" id="ENOG502RPPZ">
    <property type="taxonomic scope" value="Eukaryota"/>
</dbReference>
<dbReference type="InParanoid" id="F2SGE7"/>
<dbReference type="GeneID" id="71776822"/>
<gene>
    <name evidence="2" type="ORF">TERG_02269</name>
</gene>
<reference evidence="3" key="1">
    <citation type="journal article" date="2012" name="MBio">
        <title>Comparative genome analysis of Trichophyton rubrum and related dermatophytes reveals candidate genes involved in infection.</title>
        <authorList>
            <person name="Martinez D.A."/>
            <person name="Oliver B.G."/>
            <person name="Graeser Y."/>
            <person name="Goldberg J.M."/>
            <person name="Li W."/>
            <person name="Martinez-Rossi N.M."/>
            <person name="Monod M."/>
            <person name="Shelest E."/>
            <person name="Barton R.C."/>
            <person name="Birch E."/>
            <person name="Brakhage A.A."/>
            <person name="Chen Z."/>
            <person name="Gurr S.J."/>
            <person name="Heiman D."/>
            <person name="Heitman J."/>
            <person name="Kosti I."/>
            <person name="Rossi A."/>
            <person name="Saif S."/>
            <person name="Samalova M."/>
            <person name="Saunders C.W."/>
            <person name="Shea T."/>
            <person name="Summerbell R.C."/>
            <person name="Xu J."/>
            <person name="Young S."/>
            <person name="Zeng Q."/>
            <person name="Birren B.W."/>
            <person name="Cuomo C.A."/>
            <person name="White T.C."/>
        </authorList>
    </citation>
    <scope>NUCLEOTIDE SEQUENCE [LARGE SCALE GENOMIC DNA]</scope>
    <source>
        <strain evidence="3">ATCC MYA-4607 / CBS 118892</strain>
    </source>
</reference>
<dbReference type="Proteomes" id="UP000008864">
    <property type="component" value="Unassembled WGS sequence"/>
</dbReference>
<feature type="region of interest" description="Disordered" evidence="1">
    <location>
        <begin position="263"/>
        <end position="292"/>
    </location>
</feature>
<proteinExistence type="predicted"/>
<dbReference type="OrthoDB" id="4168864at2759"/>
<accession>F2SGE7</accession>
<evidence type="ECO:0000256" key="1">
    <source>
        <dbReference type="SAM" id="MobiDB-lite"/>
    </source>
</evidence>
<dbReference type="RefSeq" id="XP_047603859.1">
    <property type="nucleotide sequence ID" value="XM_047747890.1"/>
</dbReference>
<dbReference type="EMBL" id="GG700649">
    <property type="protein sequence ID" value="EGD86003.2"/>
    <property type="molecule type" value="Genomic_DNA"/>
</dbReference>
<dbReference type="AlphaFoldDB" id="F2SGE7"/>
<dbReference type="HOGENOM" id="CLU_092156_0_0_1"/>
<keyword evidence="3" id="KW-1185">Reference proteome</keyword>
<dbReference type="OMA" id="PRWIQDT"/>